<dbReference type="PANTHER" id="PTHR43400">
    <property type="entry name" value="FUMARATE REDUCTASE"/>
    <property type="match status" value="1"/>
</dbReference>
<reference evidence="12 13" key="1">
    <citation type="submission" date="2018-08" db="EMBL/GenBank/DDBJ databases">
        <title>A genome reference for cultivated species of the human gut microbiota.</title>
        <authorList>
            <person name="Zou Y."/>
            <person name="Xue W."/>
            <person name="Luo G."/>
        </authorList>
    </citation>
    <scope>NUCLEOTIDE SEQUENCE [LARGE SCALE GENOMIC DNA]</scope>
    <source>
        <strain evidence="12 13">AF24-29</strain>
    </source>
</reference>
<sequence>MKKQASKFAALLMCGAMVLSLAACGDGGKKTEPTPDASVKQSYTAGTYTGTATGMKGDVTVEVTVSEDAITDVVVKEHQETYGIGYGLETSPVEVLPKQIVETQSLGVDNVTGATITTAAIKNAVASAVTEAGGDAEALKNVPVEKTAEDQTLDADVVIAGAGAAGLAAGIEASRAGAKVIILEKQGVTGGATTRSGGKLLAAGTEWQKKQGYEDTPQQMLDYMKTMDGADQLNEEMVKAFCDDSVENMTWLEDMGVMIYDVEAIHQSLTPWRVHNTTNAAGHHGGGMTDGFGGNITVPMTEEYLKNNGEIYYNTTADTILTDANGAIVGLSGTKADGSKLTVNAKNVIIATGGYAQNKEMMKRYTQTTEGFVTSVPAGNVGDGLTMAEKVNAQIYDAPATQTVYLDFNSGVGINEEAGLIVNAEGKRVANEYTYQYHVADAISKSGSGYGWYIATANDPAPTVQYAMTLDKTLKANSIEELAKLMEVDAAELQATIDRYNELCAAGKDEDFGKPADHMIAVEGETYYALKLRPNVTVTFGGLVTDINAQVLDTENNPIPGLYAAGEVAFTGLFGDEYPCCGMAIGGAVYYGRIAGQLAAANK</sequence>
<dbReference type="Gene3D" id="3.90.700.10">
    <property type="entry name" value="Succinate dehydrogenase/fumarate reductase flavoprotein, catalytic domain"/>
    <property type="match status" value="1"/>
</dbReference>
<dbReference type="InterPro" id="IPR050315">
    <property type="entry name" value="FAD-oxidoreductase_2"/>
</dbReference>
<keyword evidence="7" id="KW-0560">Oxidoreductase</keyword>
<evidence type="ECO:0000256" key="4">
    <source>
        <dbReference type="ARBA" id="ARBA00015872"/>
    </source>
</evidence>
<evidence type="ECO:0000259" key="11">
    <source>
        <dbReference type="SMART" id="SM00900"/>
    </source>
</evidence>
<dbReference type="InterPro" id="IPR027477">
    <property type="entry name" value="Succ_DH/fumarate_Rdtase_cat_sf"/>
</dbReference>
<dbReference type="RefSeq" id="WP_117896143.1">
    <property type="nucleotide sequence ID" value="NZ_CABJCV010000029.1"/>
</dbReference>
<evidence type="ECO:0000256" key="10">
    <source>
        <dbReference type="SAM" id="SignalP"/>
    </source>
</evidence>
<feature type="signal peptide" evidence="10">
    <location>
        <begin position="1"/>
        <end position="22"/>
    </location>
</feature>
<name>A0A412FIP4_9FIRM</name>
<dbReference type="PANTHER" id="PTHR43400:SF10">
    <property type="entry name" value="3-OXOSTEROID 1-DEHYDROGENASE"/>
    <property type="match status" value="1"/>
</dbReference>
<dbReference type="GO" id="GO:0010181">
    <property type="term" value="F:FMN binding"/>
    <property type="evidence" value="ECO:0007669"/>
    <property type="project" value="InterPro"/>
</dbReference>
<evidence type="ECO:0000256" key="1">
    <source>
        <dbReference type="ARBA" id="ARBA00001917"/>
    </source>
</evidence>
<feature type="chain" id="PRO_5019099814" description="Urocanate reductase" evidence="10">
    <location>
        <begin position="23"/>
        <end position="603"/>
    </location>
</feature>
<dbReference type="GeneID" id="83016982"/>
<dbReference type="InterPro" id="IPR007329">
    <property type="entry name" value="FMN-bd"/>
</dbReference>
<dbReference type="AlphaFoldDB" id="A0A412FIP4"/>
<evidence type="ECO:0000256" key="6">
    <source>
        <dbReference type="ARBA" id="ARBA00022827"/>
    </source>
</evidence>
<dbReference type="EMBL" id="QRUP01000029">
    <property type="protein sequence ID" value="RGR68038.1"/>
    <property type="molecule type" value="Genomic_DNA"/>
</dbReference>
<keyword evidence="5" id="KW-0285">Flavoprotein</keyword>
<dbReference type="SUPFAM" id="SSF51905">
    <property type="entry name" value="FAD/NAD(P)-binding domain"/>
    <property type="match status" value="1"/>
</dbReference>
<dbReference type="Gene3D" id="3.50.50.60">
    <property type="entry name" value="FAD/NAD(P)-binding domain"/>
    <property type="match status" value="1"/>
</dbReference>
<dbReference type="Pfam" id="PF00890">
    <property type="entry name" value="FAD_binding_2"/>
    <property type="match status" value="1"/>
</dbReference>
<comment type="cofactor">
    <cofactor evidence="1">
        <name>FMN</name>
        <dbReference type="ChEBI" id="CHEBI:58210"/>
    </cofactor>
</comment>
<keyword evidence="9" id="KW-0175">Coiled coil</keyword>
<dbReference type="PRINTS" id="PR00368">
    <property type="entry name" value="FADPNR"/>
</dbReference>
<protein>
    <recommendedName>
        <fullName evidence="4">Urocanate reductase</fullName>
        <ecNumber evidence="3">1.3.99.33</ecNumber>
    </recommendedName>
</protein>
<dbReference type="SMART" id="SM00900">
    <property type="entry name" value="FMN_bind"/>
    <property type="match status" value="1"/>
</dbReference>
<feature type="domain" description="FMN-binding" evidence="11">
    <location>
        <begin position="54"/>
        <end position="132"/>
    </location>
</feature>
<dbReference type="SUPFAM" id="SSF56425">
    <property type="entry name" value="Succinate dehydrogenase/fumarate reductase flavoprotein, catalytic domain"/>
    <property type="match status" value="1"/>
</dbReference>
<evidence type="ECO:0000256" key="8">
    <source>
        <dbReference type="ARBA" id="ARBA00049922"/>
    </source>
</evidence>
<evidence type="ECO:0000313" key="13">
    <source>
        <dbReference type="Proteomes" id="UP000284178"/>
    </source>
</evidence>
<keyword evidence="13" id="KW-1185">Reference proteome</keyword>
<dbReference type="GO" id="GO:0008202">
    <property type="term" value="P:steroid metabolic process"/>
    <property type="evidence" value="ECO:0007669"/>
    <property type="project" value="UniProtKB-ARBA"/>
</dbReference>
<gene>
    <name evidence="12" type="ORF">DWY25_16420</name>
</gene>
<evidence type="ECO:0000256" key="3">
    <source>
        <dbReference type="ARBA" id="ARBA00013137"/>
    </source>
</evidence>
<proteinExistence type="predicted"/>
<dbReference type="PROSITE" id="PS51257">
    <property type="entry name" value="PROKAR_LIPOPROTEIN"/>
    <property type="match status" value="1"/>
</dbReference>
<comment type="caution">
    <text evidence="12">The sequence shown here is derived from an EMBL/GenBank/DDBJ whole genome shotgun (WGS) entry which is preliminary data.</text>
</comment>
<dbReference type="InterPro" id="IPR003953">
    <property type="entry name" value="FAD-dep_OxRdtase_2_FAD-bd"/>
</dbReference>
<dbReference type="Gene3D" id="3.90.1010.20">
    <property type="match status" value="1"/>
</dbReference>
<accession>A0A412FIP4</accession>
<keyword evidence="6" id="KW-0274">FAD</keyword>
<evidence type="ECO:0000256" key="2">
    <source>
        <dbReference type="ARBA" id="ARBA00001974"/>
    </source>
</evidence>
<dbReference type="Proteomes" id="UP000284178">
    <property type="component" value="Unassembled WGS sequence"/>
</dbReference>
<evidence type="ECO:0000256" key="5">
    <source>
        <dbReference type="ARBA" id="ARBA00022630"/>
    </source>
</evidence>
<dbReference type="InterPro" id="IPR036188">
    <property type="entry name" value="FAD/NAD-bd_sf"/>
</dbReference>
<evidence type="ECO:0000256" key="7">
    <source>
        <dbReference type="ARBA" id="ARBA00023002"/>
    </source>
</evidence>
<organism evidence="12 13">
    <name type="scientific">Holdemania filiformis</name>
    <dbReference type="NCBI Taxonomy" id="61171"/>
    <lineage>
        <taxon>Bacteria</taxon>
        <taxon>Bacillati</taxon>
        <taxon>Bacillota</taxon>
        <taxon>Erysipelotrichia</taxon>
        <taxon>Erysipelotrichales</taxon>
        <taxon>Erysipelotrichaceae</taxon>
        <taxon>Holdemania</taxon>
    </lineage>
</organism>
<comment type="catalytic activity">
    <reaction evidence="8">
        <text>dihydrourocanate + A = urocanate + AH2</text>
        <dbReference type="Rhea" id="RHEA:36059"/>
        <dbReference type="ChEBI" id="CHEBI:13193"/>
        <dbReference type="ChEBI" id="CHEBI:17499"/>
        <dbReference type="ChEBI" id="CHEBI:27247"/>
        <dbReference type="ChEBI" id="CHEBI:72991"/>
        <dbReference type="EC" id="1.3.99.33"/>
    </reaction>
</comment>
<comment type="cofactor">
    <cofactor evidence="2">
        <name>FAD</name>
        <dbReference type="ChEBI" id="CHEBI:57692"/>
    </cofactor>
</comment>
<feature type="coiled-coil region" evidence="9">
    <location>
        <begin position="483"/>
        <end position="510"/>
    </location>
</feature>
<evidence type="ECO:0000313" key="12">
    <source>
        <dbReference type="EMBL" id="RGR68038.1"/>
    </source>
</evidence>
<dbReference type="Pfam" id="PF04205">
    <property type="entry name" value="FMN_bind"/>
    <property type="match status" value="1"/>
</dbReference>
<keyword evidence="10" id="KW-0732">Signal</keyword>
<dbReference type="GO" id="GO:0033765">
    <property type="term" value="F:steroid dehydrogenase activity, acting on the CH-CH group of donors"/>
    <property type="evidence" value="ECO:0007669"/>
    <property type="project" value="UniProtKB-ARBA"/>
</dbReference>
<evidence type="ECO:0000256" key="9">
    <source>
        <dbReference type="SAM" id="Coils"/>
    </source>
</evidence>
<dbReference type="GO" id="GO:0016020">
    <property type="term" value="C:membrane"/>
    <property type="evidence" value="ECO:0007669"/>
    <property type="project" value="InterPro"/>
</dbReference>
<dbReference type="EC" id="1.3.99.33" evidence="3"/>